<dbReference type="EMBL" id="CM055104">
    <property type="protein sequence ID" value="KAJ7533161.1"/>
    <property type="molecule type" value="Genomic_DNA"/>
</dbReference>
<name>A0ACC2BTT8_DIPCM</name>
<evidence type="ECO:0000313" key="1">
    <source>
        <dbReference type="EMBL" id="KAJ7533161.1"/>
    </source>
</evidence>
<sequence length="120" mass="12967">MAQTQLLMLAMFSLVLLIPKLANCVDQARGANLLENTEILVKEIQSREATIKSSRVDRSTAAKWSTSACPPDQIRADGSCGAVVVVVGGARSTNKLPHWWPLALLTLVLLIVAESTEQII</sequence>
<dbReference type="Proteomes" id="UP001162992">
    <property type="component" value="Chromosome 13"/>
</dbReference>
<gene>
    <name evidence="1" type="ORF">O6H91_13G035700</name>
</gene>
<reference evidence="2" key="1">
    <citation type="journal article" date="2024" name="Proc. Natl. Acad. Sci. U.S.A.">
        <title>Extraordinary preservation of gene collinearity over three hundred million years revealed in homosporous lycophytes.</title>
        <authorList>
            <person name="Li C."/>
            <person name="Wickell D."/>
            <person name="Kuo L.Y."/>
            <person name="Chen X."/>
            <person name="Nie B."/>
            <person name="Liao X."/>
            <person name="Peng D."/>
            <person name="Ji J."/>
            <person name="Jenkins J."/>
            <person name="Williams M."/>
            <person name="Shu S."/>
            <person name="Plott C."/>
            <person name="Barry K."/>
            <person name="Rajasekar S."/>
            <person name="Grimwood J."/>
            <person name="Han X."/>
            <person name="Sun S."/>
            <person name="Hou Z."/>
            <person name="He W."/>
            <person name="Dai G."/>
            <person name="Sun C."/>
            <person name="Schmutz J."/>
            <person name="Leebens-Mack J.H."/>
            <person name="Li F.W."/>
            <person name="Wang L."/>
        </authorList>
    </citation>
    <scope>NUCLEOTIDE SEQUENCE [LARGE SCALE GENOMIC DNA]</scope>
    <source>
        <strain evidence="2">cv. PW_Plant_1</strain>
    </source>
</reference>
<protein>
    <submittedName>
        <fullName evidence="1">Uncharacterized protein</fullName>
    </submittedName>
</protein>
<evidence type="ECO:0000313" key="2">
    <source>
        <dbReference type="Proteomes" id="UP001162992"/>
    </source>
</evidence>
<comment type="caution">
    <text evidence="1">The sequence shown here is derived from an EMBL/GenBank/DDBJ whole genome shotgun (WGS) entry which is preliminary data.</text>
</comment>
<proteinExistence type="predicted"/>
<keyword evidence="2" id="KW-1185">Reference proteome</keyword>
<organism evidence="1 2">
    <name type="scientific">Diphasiastrum complanatum</name>
    <name type="common">Issler's clubmoss</name>
    <name type="synonym">Lycopodium complanatum</name>
    <dbReference type="NCBI Taxonomy" id="34168"/>
    <lineage>
        <taxon>Eukaryota</taxon>
        <taxon>Viridiplantae</taxon>
        <taxon>Streptophyta</taxon>
        <taxon>Embryophyta</taxon>
        <taxon>Tracheophyta</taxon>
        <taxon>Lycopodiopsida</taxon>
        <taxon>Lycopodiales</taxon>
        <taxon>Lycopodiaceae</taxon>
        <taxon>Lycopodioideae</taxon>
        <taxon>Diphasiastrum</taxon>
    </lineage>
</organism>
<accession>A0ACC2BTT8</accession>